<feature type="transmembrane region" description="Helical" evidence="8">
    <location>
        <begin position="322"/>
        <end position="342"/>
    </location>
</feature>
<feature type="transmembrane region" description="Helical" evidence="8">
    <location>
        <begin position="82"/>
        <end position="102"/>
    </location>
</feature>
<reference evidence="9 10" key="1">
    <citation type="submission" date="2015-03" db="EMBL/GenBank/DDBJ databases">
        <authorList>
            <person name="Murphy D."/>
        </authorList>
    </citation>
    <scope>NUCLEOTIDE SEQUENCE [LARGE SCALE GENOMIC DNA]</scope>
    <source>
        <strain evidence="9 10">IP06005</strain>
    </source>
</reference>
<dbReference type="Gene3D" id="1.10.3470.10">
    <property type="entry name" value="ABC transporter involved in vitamin B12 uptake, BtuC"/>
    <property type="match status" value="1"/>
</dbReference>
<accession>A0A0T9TJN9</accession>
<dbReference type="EMBL" id="CQEJ01000006">
    <property type="protein sequence ID" value="CNK87189.1"/>
    <property type="molecule type" value="Genomic_DNA"/>
</dbReference>
<dbReference type="InterPro" id="IPR000522">
    <property type="entry name" value="ABC_transptr_permease_BtuC"/>
</dbReference>
<keyword evidence="3" id="KW-0813">Transport</keyword>
<evidence type="ECO:0000256" key="3">
    <source>
        <dbReference type="ARBA" id="ARBA00022448"/>
    </source>
</evidence>
<dbReference type="STRING" id="1453495.AT01_1915"/>
<protein>
    <submittedName>
        <fullName evidence="9">Iron-enterobactin transporter permease</fullName>
    </submittedName>
</protein>
<evidence type="ECO:0000256" key="6">
    <source>
        <dbReference type="ARBA" id="ARBA00022989"/>
    </source>
</evidence>
<sequence length="348" mass="35749">MKPAAATAWLLGRSNGAINLRIQPRSLIVSGLLLLACLSGALLALMIGTLTLSPQQVLAALFGQVNGAANIIVNQWRLPRAVIALLFGAALGVSGAIFQSLVRNPLGSPDIIGFNTGAYTGALVAIILFNGSYFEIASSALGGGLLAAIAVYLLAYRQGIQGFRLIIVGIAIGAMLTAFNTWLTITASLEAAMTAAAWGAGSLNGMTWAKAIPSLIFIMIATLVALLLSRRMPLLEMGDDAAGALGVPVEKTRLSLMAVGVILIAAVTAAAGPISFIALAVPQIARRLTGTSSVTLTASALMGALLLTVADLGAQHLFSPNQLPVGVVTISIGGLYLIWLLIRESGRS</sequence>
<dbReference type="Pfam" id="PF01032">
    <property type="entry name" value="FecCD"/>
    <property type="match status" value="1"/>
</dbReference>
<evidence type="ECO:0000256" key="2">
    <source>
        <dbReference type="ARBA" id="ARBA00007935"/>
    </source>
</evidence>
<keyword evidence="5 8" id="KW-0812">Transmembrane</keyword>
<feature type="transmembrane region" description="Helical" evidence="8">
    <location>
        <begin position="215"/>
        <end position="234"/>
    </location>
</feature>
<feature type="transmembrane region" description="Helical" evidence="8">
    <location>
        <begin position="162"/>
        <end position="179"/>
    </location>
</feature>
<dbReference type="InterPro" id="IPR037294">
    <property type="entry name" value="ABC_BtuC-like"/>
</dbReference>
<dbReference type="PANTHER" id="PTHR30472:SF24">
    <property type="entry name" value="FERRIC ENTEROBACTIN TRANSPORT SYSTEM PERMEASE PROTEIN FEPG"/>
    <property type="match status" value="1"/>
</dbReference>
<evidence type="ECO:0000256" key="1">
    <source>
        <dbReference type="ARBA" id="ARBA00004651"/>
    </source>
</evidence>
<feature type="transmembrane region" description="Helical" evidence="8">
    <location>
        <begin position="111"/>
        <end position="130"/>
    </location>
</feature>
<keyword evidence="4" id="KW-1003">Cell membrane</keyword>
<organism evidence="9 10">
    <name type="scientific">Yersinia aldovae</name>
    <dbReference type="NCBI Taxonomy" id="29483"/>
    <lineage>
        <taxon>Bacteria</taxon>
        <taxon>Pseudomonadati</taxon>
        <taxon>Pseudomonadota</taxon>
        <taxon>Gammaproteobacteria</taxon>
        <taxon>Enterobacterales</taxon>
        <taxon>Yersiniaceae</taxon>
        <taxon>Yersinia</taxon>
    </lineage>
</organism>
<feature type="transmembrane region" description="Helical" evidence="8">
    <location>
        <begin position="293"/>
        <end position="310"/>
    </location>
</feature>
<dbReference type="RefSeq" id="WP_042839812.1">
    <property type="nucleotide sequence ID" value="NZ_CQEJ01000006.1"/>
</dbReference>
<evidence type="ECO:0000256" key="7">
    <source>
        <dbReference type="ARBA" id="ARBA00023136"/>
    </source>
</evidence>
<dbReference type="Proteomes" id="UP000041595">
    <property type="component" value="Unassembled WGS sequence"/>
</dbReference>
<comment type="subcellular location">
    <subcellularLocation>
        <location evidence="1">Cell membrane</location>
        <topology evidence="1">Multi-pass membrane protein</topology>
    </subcellularLocation>
</comment>
<gene>
    <name evidence="9" type="primary">fepG</name>
    <name evidence="9" type="ORF">ERS137965_01313</name>
</gene>
<dbReference type="SUPFAM" id="SSF81345">
    <property type="entry name" value="ABC transporter involved in vitamin B12 uptake, BtuC"/>
    <property type="match status" value="1"/>
</dbReference>
<evidence type="ECO:0000256" key="4">
    <source>
        <dbReference type="ARBA" id="ARBA00022475"/>
    </source>
</evidence>
<dbReference type="AlphaFoldDB" id="A0A0T9TJN9"/>
<feature type="transmembrane region" description="Helical" evidence="8">
    <location>
        <begin position="136"/>
        <end position="155"/>
    </location>
</feature>
<evidence type="ECO:0000256" key="8">
    <source>
        <dbReference type="SAM" id="Phobius"/>
    </source>
</evidence>
<keyword evidence="6 8" id="KW-1133">Transmembrane helix</keyword>
<dbReference type="FunFam" id="1.10.3470.10:FF:000001">
    <property type="entry name" value="Vitamin B12 ABC transporter permease BtuC"/>
    <property type="match status" value="1"/>
</dbReference>
<dbReference type="PANTHER" id="PTHR30472">
    <property type="entry name" value="FERRIC ENTEROBACTIN TRANSPORT SYSTEM PERMEASE PROTEIN"/>
    <property type="match status" value="1"/>
</dbReference>
<name>A0A0T9TJN9_YERAL</name>
<keyword evidence="7 8" id="KW-0472">Membrane</keyword>
<comment type="similarity">
    <text evidence="2">Belongs to the binding-protein-dependent transport system permease family. FecCD subfamily.</text>
</comment>
<feature type="transmembrane region" description="Helical" evidence="8">
    <location>
        <begin position="254"/>
        <end position="281"/>
    </location>
</feature>
<evidence type="ECO:0000313" key="9">
    <source>
        <dbReference type="EMBL" id="CNK87189.1"/>
    </source>
</evidence>
<feature type="transmembrane region" description="Helical" evidence="8">
    <location>
        <begin position="26"/>
        <end position="45"/>
    </location>
</feature>
<dbReference type="CDD" id="cd06550">
    <property type="entry name" value="TM_ABC_iron-siderophores_like"/>
    <property type="match status" value="1"/>
</dbReference>
<dbReference type="GO" id="GO:0033214">
    <property type="term" value="P:siderophore-iron import into cell"/>
    <property type="evidence" value="ECO:0007669"/>
    <property type="project" value="TreeGrafter"/>
</dbReference>
<proteinExistence type="inferred from homology"/>
<evidence type="ECO:0000256" key="5">
    <source>
        <dbReference type="ARBA" id="ARBA00022692"/>
    </source>
</evidence>
<dbReference type="NCBIfam" id="NF007759">
    <property type="entry name" value="PRK10440.1"/>
    <property type="match status" value="1"/>
</dbReference>
<evidence type="ECO:0000313" key="10">
    <source>
        <dbReference type="Proteomes" id="UP000041595"/>
    </source>
</evidence>
<dbReference type="eggNOG" id="COG4779">
    <property type="taxonomic scope" value="Bacteria"/>
</dbReference>
<dbReference type="GO" id="GO:0005886">
    <property type="term" value="C:plasma membrane"/>
    <property type="evidence" value="ECO:0007669"/>
    <property type="project" value="UniProtKB-SubCell"/>
</dbReference>
<dbReference type="GO" id="GO:0022857">
    <property type="term" value="F:transmembrane transporter activity"/>
    <property type="evidence" value="ECO:0007669"/>
    <property type="project" value="InterPro"/>
</dbReference>